<evidence type="ECO:0000313" key="2">
    <source>
        <dbReference type="EMBL" id="BBH89320.1"/>
    </source>
</evidence>
<feature type="transmembrane region" description="Helical" evidence="1">
    <location>
        <begin position="61"/>
        <end position="82"/>
    </location>
</feature>
<keyword evidence="1" id="KW-1133">Transmembrane helix</keyword>
<proteinExistence type="predicted"/>
<keyword evidence="1" id="KW-0812">Transmembrane</keyword>
<evidence type="ECO:0000256" key="1">
    <source>
        <dbReference type="SAM" id="Phobius"/>
    </source>
</evidence>
<sequence length="192" mass="20404">MRNVFNRIVLLILSILAIVFGILALLILGGLVSPAQLSPGGFLHGLWSSIGMSSGPGRTTALISSIVALGLGLVFLGIELLPGRRAGEFVIRRDGLGTVSVARNSIDELVGRVAGSVPGVREVREDVEKGDKGLRVWVRAAVAPDVVAPDVARTLQEQVHTALQNNLGLPVSEVRVSTQLASLEHTQRKRVR</sequence>
<evidence type="ECO:0008006" key="3">
    <source>
        <dbReference type="Google" id="ProtNLM"/>
    </source>
</evidence>
<gene>
    <name evidence="2" type="ORF">KTC_40710</name>
</gene>
<accession>A0A455SNT5</accession>
<reference evidence="2" key="1">
    <citation type="submission" date="2018-12" db="EMBL/GenBank/DDBJ databases">
        <title>Novel natural products biosynthetic potential of the class Ktedonobacteria.</title>
        <authorList>
            <person name="Zheng Y."/>
            <person name="Saitou A."/>
            <person name="Wang C.M."/>
            <person name="Toyoda A."/>
            <person name="Minakuchi Y."/>
            <person name="Sekiguchi Y."/>
            <person name="Ueda K."/>
            <person name="Takano H."/>
            <person name="Sakai Y."/>
            <person name="Yokota A."/>
            <person name="Yabe S."/>
        </authorList>
    </citation>
    <scope>NUCLEOTIDE SEQUENCE</scope>
    <source>
        <strain evidence="2">COM3</strain>
    </source>
</reference>
<dbReference type="NCBIfam" id="NF033218">
    <property type="entry name" value="anchor_AmaP"/>
    <property type="match status" value="1"/>
</dbReference>
<dbReference type="AlphaFoldDB" id="A0A455SNT5"/>
<name>A0A455SNT5_9CHLR</name>
<dbReference type="EMBL" id="AP019376">
    <property type="protein sequence ID" value="BBH89320.1"/>
    <property type="molecule type" value="Genomic_DNA"/>
</dbReference>
<protein>
    <recommendedName>
        <fullName evidence="3">Alkaline shock response membrane anchor protein AmaP</fullName>
    </recommendedName>
</protein>
<organism evidence="2">
    <name type="scientific">Thermosporothrix sp. COM3</name>
    <dbReference type="NCBI Taxonomy" id="2490863"/>
    <lineage>
        <taxon>Bacteria</taxon>
        <taxon>Bacillati</taxon>
        <taxon>Chloroflexota</taxon>
        <taxon>Ktedonobacteria</taxon>
        <taxon>Ktedonobacterales</taxon>
        <taxon>Thermosporotrichaceae</taxon>
        <taxon>Thermosporothrix</taxon>
    </lineage>
</organism>
<keyword evidence="1" id="KW-0472">Membrane</keyword>